<evidence type="ECO:0000259" key="3">
    <source>
        <dbReference type="Pfam" id="PF00149"/>
    </source>
</evidence>
<evidence type="ECO:0000313" key="6">
    <source>
        <dbReference type="Proteomes" id="UP000004947"/>
    </source>
</evidence>
<gene>
    <name evidence="5" type="ORF">LNTAR_12836</name>
</gene>
<comment type="similarity">
    <text evidence="2">Belongs to the 5'-nucleotidase family.</text>
</comment>
<dbReference type="InterPro" id="IPR006179">
    <property type="entry name" value="5_nucleotidase/apyrase"/>
</dbReference>
<dbReference type="EMBL" id="ABCK01000006">
    <property type="protein sequence ID" value="EDM28242.1"/>
    <property type="molecule type" value="Genomic_DNA"/>
</dbReference>
<dbReference type="SUPFAM" id="SSF55816">
    <property type="entry name" value="5'-nucleotidase (syn. UDP-sugar hydrolase), C-terminal domain"/>
    <property type="match status" value="1"/>
</dbReference>
<reference evidence="5 6" key="1">
    <citation type="journal article" date="2010" name="J. Bacteriol.">
        <title>Genome sequence of Lentisphaera araneosa HTCC2155T, the type species of the order Lentisphaerales in the phylum Lentisphaerae.</title>
        <authorList>
            <person name="Thrash J.C."/>
            <person name="Cho J.C."/>
            <person name="Vergin K.L."/>
            <person name="Morris R.M."/>
            <person name="Giovannoni S.J."/>
        </authorList>
    </citation>
    <scope>NUCLEOTIDE SEQUENCE [LARGE SCALE GENOMIC DNA]</scope>
    <source>
        <strain evidence="5 6">HTCC2155</strain>
    </source>
</reference>
<dbReference type="PANTHER" id="PTHR11575:SF24">
    <property type="entry name" value="5'-NUCLEOTIDASE"/>
    <property type="match status" value="1"/>
</dbReference>
<dbReference type="GO" id="GO:0016787">
    <property type="term" value="F:hydrolase activity"/>
    <property type="evidence" value="ECO:0007669"/>
    <property type="project" value="UniProtKB-KW"/>
</dbReference>
<accession>A6DK18</accession>
<feature type="signal peptide" evidence="2">
    <location>
        <begin position="1"/>
        <end position="19"/>
    </location>
</feature>
<dbReference type="SUPFAM" id="SSF56300">
    <property type="entry name" value="Metallo-dependent phosphatases"/>
    <property type="match status" value="1"/>
</dbReference>
<comment type="caution">
    <text evidence="5">The sequence shown here is derived from an EMBL/GenBank/DDBJ whole genome shotgun (WGS) entry which is preliminary data.</text>
</comment>
<dbReference type="Gene3D" id="3.60.21.10">
    <property type="match status" value="1"/>
</dbReference>
<dbReference type="InterPro" id="IPR008334">
    <property type="entry name" value="5'-Nucleotdase_C"/>
</dbReference>
<dbReference type="PRINTS" id="PR01607">
    <property type="entry name" value="APYRASEFAMLY"/>
</dbReference>
<dbReference type="Pfam" id="PF02872">
    <property type="entry name" value="5_nucleotid_C"/>
    <property type="match status" value="1"/>
</dbReference>
<dbReference type="STRING" id="313628.LNTAR_12836"/>
<dbReference type="Proteomes" id="UP000004947">
    <property type="component" value="Unassembled WGS sequence"/>
</dbReference>
<feature type="domain" description="Calcineurin-like phosphoesterase" evidence="3">
    <location>
        <begin position="25"/>
        <end position="238"/>
    </location>
</feature>
<dbReference type="InterPro" id="IPR004843">
    <property type="entry name" value="Calcineurin-like_PHP"/>
</dbReference>
<feature type="domain" description="5'-Nucleotidase C-terminal" evidence="4">
    <location>
        <begin position="326"/>
        <end position="399"/>
    </location>
</feature>
<keyword evidence="1 2" id="KW-0732">Signal</keyword>
<dbReference type="OrthoDB" id="9801679at2"/>
<organism evidence="5 6">
    <name type="scientific">Lentisphaera araneosa HTCC2155</name>
    <dbReference type="NCBI Taxonomy" id="313628"/>
    <lineage>
        <taxon>Bacteria</taxon>
        <taxon>Pseudomonadati</taxon>
        <taxon>Lentisphaerota</taxon>
        <taxon>Lentisphaeria</taxon>
        <taxon>Lentisphaerales</taxon>
        <taxon>Lentisphaeraceae</taxon>
        <taxon>Lentisphaera</taxon>
    </lineage>
</organism>
<sequence length="488" mass="54885">MPYIHTAFTLIFLSLFCHADQSLLVLQTTDIHSAIYDEDSNAPTSWLRMSSALKKARAEHGSHNTLLIDCGDTIQGSLSGVFSRGETAIQMLNHLNYDAWVPGNHELDFGTQRFHELCNKTSIPVLSGNFEFTSKDAFQFQKYKVYQRANKKIIVIGMQASFLNYWSTGSQFSNCRVWSAKEELVKIMPKVLAENADLIILALHQGLAFRDSRKVNEVLEIAKLFPEIHLILGGHTHRDFPAQVLSNGVVYIQAGAHARSFANISVTFPENGSPQIESQLIPIDQKIPIDKEALAIVKKHYDQFLNRLNTPITQLDKNIKSGKVGINCEISHLIGHAILEASSADIAIHGRLSSRSLKAGRIGERELFSIIPYENDVFTAEVSPKDLQVIMQEQMQYQKSYTFNAPINFVYKVKADSIMLKAEHRNKKKLTLCFNSRVAASGGKRFPILKAIISRPGANLKEHPIKTREAVRKQLKEVIPVYEKTLIF</sequence>
<name>A6DK18_9BACT</name>
<dbReference type="eggNOG" id="COG0737">
    <property type="taxonomic scope" value="Bacteria"/>
</dbReference>
<keyword evidence="2" id="KW-0547">Nucleotide-binding</keyword>
<dbReference type="RefSeq" id="WP_007278233.1">
    <property type="nucleotide sequence ID" value="NZ_ABCK01000006.1"/>
</dbReference>
<dbReference type="GO" id="GO:0009166">
    <property type="term" value="P:nucleotide catabolic process"/>
    <property type="evidence" value="ECO:0007669"/>
    <property type="project" value="InterPro"/>
</dbReference>
<dbReference type="PANTHER" id="PTHR11575">
    <property type="entry name" value="5'-NUCLEOTIDASE-RELATED"/>
    <property type="match status" value="1"/>
</dbReference>
<dbReference type="Gene3D" id="3.90.780.10">
    <property type="entry name" value="5'-Nucleotidase, C-terminal domain"/>
    <property type="match status" value="1"/>
</dbReference>
<keyword evidence="2" id="KW-0378">Hydrolase</keyword>
<dbReference type="GO" id="GO:0030288">
    <property type="term" value="C:outer membrane-bounded periplasmic space"/>
    <property type="evidence" value="ECO:0007669"/>
    <property type="project" value="TreeGrafter"/>
</dbReference>
<dbReference type="GO" id="GO:0000166">
    <property type="term" value="F:nucleotide binding"/>
    <property type="evidence" value="ECO:0007669"/>
    <property type="project" value="UniProtKB-KW"/>
</dbReference>
<keyword evidence="6" id="KW-1185">Reference proteome</keyword>
<evidence type="ECO:0000256" key="2">
    <source>
        <dbReference type="RuleBase" id="RU362119"/>
    </source>
</evidence>
<protein>
    <submittedName>
        <fullName evidence="5">Nucleotidase</fullName>
    </submittedName>
</protein>
<dbReference type="InterPro" id="IPR036907">
    <property type="entry name" value="5'-Nucleotdase_C_sf"/>
</dbReference>
<feature type="chain" id="PRO_5005121694" evidence="2">
    <location>
        <begin position="20"/>
        <end position="488"/>
    </location>
</feature>
<evidence type="ECO:0000256" key="1">
    <source>
        <dbReference type="ARBA" id="ARBA00022729"/>
    </source>
</evidence>
<evidence type="ECO:0000259" key="4">
    <source>
        <dbReference type="Pfam" id="PF02872"/>
    </source>
</evidence>
<evidence type="ECO:0000313" key="5">
    <source>
        <dbReference type="EMBL" id="EDM28242.1"/>
    </source>
</evidence>
<dbReference type="AlphaFoldDB" id="A6DK18"/>
<proteinExistence type="inferred from homology"/>
<dbReference type="Pfam" id="PF00149">
    <property type="entry name" value="Metallophos"/>
    <property type="match status" value="1"/>
</dbReference>
<dbReference type="InterPro" id="IPR029052">
    <property type="entry name" value="Metallo-depent_PP-like"/>
</dbReference>